<feature type="region of interest" description="Disordered" evidence="1">
    <location>
        <begin position="272"/>
        <end position="293"/>
    </location>
</feature>
<sequence>MDADPAGAARRAADSPVVDRVARVGFAARGTTYLLMGWIALQLGLGHHPRQQANQKGAFQELAQQPDGPALLWLLVVGLACYAVYRLVDAVWGGRGEPDAKKRVAKRVGSAFRAGAYAVLTYGAWAVLQHRSSSAGEGSGAGLMQHSYGRWLVAAIGAGLVIGGVAQVASGITRRFEKHLKTGQMGPRTRRVVEAVGIVGTTGRGVVFAVIGWFFLDAARTFDPKKAEGLDQSLRELVGHGGGRAVLVAIALGLLAFGLYSWCEARWRRTGKEGRLSPGHLPGADRARGALSR</sequence>
<accession>A0A4Q7NT16</accession>
<reference evidence="4 5" key="1">
    <citation type="submission" date="2019-02" db="EMBL/GenBank/DDBJ databases">
        <title>Genomic Encyclopedia of Type Strains, Phase IV (KMG-IV): sequencing the most valuable type-strain genomes for metagenomic binning, comparative biology and taxonomic classification.</title>
        <authorList>
            <person name="Goeker M."/>
        </authorList>
    </citation>
    <scope>NUCLEOTIDE SEQUENCE [LARGE SCALE GENOMIC DNA]</scope>
    <source>
        <strain evidence="4 5">DSM 45622</strain>
    </source>
</reference>
<dbReference type="AlphaFoldDB" id="A0A4Q7NT16"/>
<feature type="transmembrane region" description="Helical" evidence="2">
    <location>
        <begin position="148"/>
        <end position="172"/>
    </location>
</feature>
<evidence type="ECO:0000313" key="5">
    <source>
        <dbReference type="Proteomes" id="UP000293638"/>
    </source>
</evidence>
<feature type="domain" description="DUF1206" evidence="3">
    <location>
        <begin position="199"/>
        <end position="268"/>
    </location>
</feature>
<dbReference type="Proteomes" id="UP000293638">
    <property type="component" value="Unassembled WGS sequence"/>
</dbReference>
<dbReference type="EMBL" id="SGXD01000002">
    <property type="protein sequence ID" value="RZS90020.1"/>
    <property type="molecule type" value="Genomic_DNA"/>
</dbReference>
<organism evidence="4 5">
    <name type="scientific">Motilibacter rhizosphaerae</name>
    <dbReference type="NCBI Taxonomy" id="598652"/>
    <lineage>
        <taxon>Bacteria</taxon>
        <taxon>Bacillati</taxon>
        <taxon>Actinomycetota</taxon>
        <taxon>Actinomycetes</taxon>
        <taxon>Motilibacterales</taxon>
        <taxon>Motilibacteraceae</taxon>
        <taxon>Motilibacter</taxon>
    </lineage>
</organism>
<keyword evidence="2" id="KW-1133">Transmembrane helix</keyword>
<feature type="transmembrane region" description="Helical" evidence="2">
    <location>
        <begin position="70"/>
        <end position="88"/>
    </location>
</feature>
<keyword evidence="2" id="KW-0812">Transmembrane</keyword>
<keyword evidence="2" id="KW-0472">Membrane</keyword>
<protein>
    <submittedName>
        <fullName evidence="4">Uncharacterized protein DUF1206</fullName>
    </submittedName>
</protein>
<name>A0A4Q7NT16_9ACTN</name>
<evidence type="ECO:0000256" key="1">
    <source>
        <dbReference type="SAM" id="MobiDB-lite"/>
    </source>
</evidence>
<evidence type="ECO:0000259" key="3">
    <source>
        <dbReference type="Pfam" id="PF06724"/>
    </source>
</evidence>
<feature type="transmembrane region" description="Helical" evidence="2">
    <location>
        <begin position="108"/>
        <end position="128"/>
    </location>
</feature>
<dbReference type="InterPro" id="IPR009597">
    <property type="entry name" value="DUF1206"/>
</dbReference>
<feature type="transmembrane region" description="Helical" evidence="2">
    <location>
        <begin position="192"/>
        <end position="216"/>
    </location>
</feature>
<feature type="compositionally biased region" description="Basic and acidic residues" evidence="1">
    <location>
        <begin position="283"/>
        <end position="293"/>
    </location>
</feature>
<keyword evidence="5" id="KW-1185">Reference proteome</keyword>
<evidence type="ECO:0000256" key="2">
    <source>
        <dbReference type="SAM" id="Phobius"/>
    </source>
</evidence>
<evidence type="ECO:0000313" key="4">
    <source>
        <dbReference type="EMBL" id="RZS90020.1"/>
    </source>
</evidence>
<gene>
    <name evidence="4" type="ORF">EV189_1802</name>
</gene>
<feature type="transmembrane region" description="Helical" evidence="2">
    <location>
        <begin position="245"/>
        <end position="263"/>
    </location>
</feature>
<dbReference type="Pfam" id="PF06724">
    <property type="entry name" value="DUF1206"/>
    <property type="match status" value="3"/>
</dbReference>
<feature type="domain" description="DUF1206" evidence="3">
    <location>
        <begin position="108"/>
        <end position="174"/>
    </location>
</feature>
<comment type="caution">
    <text evidence="4">The sequence shown here is derived from an EMBL/GenBank/DDBJ whole genome shotgun (WGS) entry which is preliminary data.</text>
</comment>
<dbReference type="RefSeq" id="WP_165400212.1">
    <property type="nucleotide sequence ID" value="NZ_SGXD01000002.1"/>
</dbReference>
<proteinExistence type="predicted"/>
<feature type="domain" description="DUF1206" evidence="3">
    <location>
        <begin position="24"/>
        <end position="93"/>
    </location>
</feature>